<dbReference type="Proteomes" id="UP000799640">
    <property type="component" value="Unassembled WGS sequence"/>
</dbReference>
<evidence type="ECO:0008006" key="4">
    <source>
        <dbReference type="Google" id="ProtNLM"/>
    </source>
</evidence>
<organism evidence="2 3">
    <name type="scientific">Trichodelitschia bisporula</name>
    <dbReference type="NCBI Taxonomy" id="703511"/>
    <lineage>
        <taxon>Eukaryota</taxon>
        <taxon>Fungi</taxon>
        <taxon>Dikarya</taxon>
        <taxon>Ascomycota</taxon>
        <taxon>Pezizomycotina</taxon>
        <taxon>Dothideomycetes</taxon>
        <taxon>Dothideomycetes incertae sedis</taxon>
        <taxon>Phaeotrichales</taxon>
        <taxon>Phaeotrichaceae</taxon>
        <taxon>Trichodelitschia</taxon>
    </lineage>
</organism>
<gene>
    <name evidence="2" type="ORF">EJ06DRAFT_51474</name>
</gene>
<dbReference type="EMBL" id="ML996697">
    <property type="protein sequence ID" value="KAF2399427.1"/>
    <property type="molecule type" value="Genomic_DNA"/>
</dbReference>
<accession>A0A6G1HUA8</accession>
<dbReference type="AlphaFoldDB" id="A0A6G1HUA8"/>
<reference evidence="2" key="1">
    <citation type="journal article" date="2020" name="Stud. Mycol.">
        <title>101 Dothideomycetes genomes: a test case for predicting lifestyles and emergence of pathogens.</title>
        <authorList>
            <person name="Haridas S."/>
            <person name="Albert R."/>
            <person name="Binder M."/>
            <person name="Bloem J."/>
            <person name="Labutti K."/>
            <person name="Salamov A."/>
            <person name="Andreopoulos B."/>
            <person name="Baker S."/>
            <person name="Barry K."/>
            <person name="Bills G."/>
            <person name="Bluhm B."/>
            <person name="Cannon C."/>
            <person name="Castanera R."/>
            <person name="Culley D."/>
            <person name="Daum C."/>
            <person name="Ezra D."/>
            <person name="Gonzalez J."/>
            <person name="Henrissat B."/>
            <person name="Kuo A."/>
            <person name="Liang C."/>
            <person name="Lipzen A."/>
            <person name="Lutzoni F."/>
            <person name="Magnuson J."/>
            <person name="Mondo S."/>
            <person name="Nolan M."/>
            <person name="Ohm R."/>
            <person name="Pangilinan J."/>
            <person name="Park H.-J."/>
            <person name="Ramirez L."/>
            <person name="Alfaro M."/>
            <person name="Sun H."/>
            <person name="Tritt A."/>
            <person name="Yoshinaga Y."/>
            <person name="Zwiers L.-H."/>
            <person name="Turgeon B."/>
            <person name="Goodwin S."/>
            <person name="Spatafora J."/>
            <person name="Crous P."/>
            <person name="Grigoriev I."/>
        </authorList>
    </citation>
    <scope>NUCLEOTIDE SEQUENCE</scope>
    <source>
        <strain evidence="2">CBS 262.69</strain>
    </source>
</reference>
<keyword evidence="3" id="KW-1185">Reference proteome</keyword>
<evidence type="ECO:0000256" key="1">
    <source>
        <dbReference type="SAM" id="SignalP"/>
    </source>
</evidence>
<proteinExistence type="predicted"/>
<sequence>MFFIFLPECCAIIIFLLGGHAVLSSCQGHRFEPPCCLRDSNCLMLLLFRVSKACGHGGCKLDRHGMLQPGPRRISFWIYVAPLASAGARRRGYRWVTPLHRLGSPTDPLLLQRLHRKSRLLLRQQLSLEMAFTPQV</sequence>
<protein>
    <recommendedName>
        <fullName evidence="4">Secreted protein</fullName>
    </recommendedName>
</protein>
<feature type="chain" id="PRO_5026026036" description="Secreted protein" evidence="1">
    <location>
        <begin position="22"/>
        <end position="136"/>
    </location>
</feature>
<feature type="signal peptide" evidence="1">
    <location>
        <begin position="1"/>
        <end position="21"/>
    </location>
</feature>
<evidence type="ECO:0000313" key="3">
    <source>
        <dbReference type="Proteomes" id="UP000799640"/>
    </source>
</evidence>
<evidence type="ECO:0000313" key="2">
    <source>
        <dbReference type="EMBL" id="KAF2399427.1"/>
    </source>
</evidence>
<name>A0A6G1HUA8_9PEZI</name>
<keyword evidence="1" id="KW-0732">Signal</keyword>